<organism evidence="2 3">
    <name type="scientific">Novosphingobium pokkalii</name>
    <dbReference type="NCBI Taxonomy" id="1770194"/>
    <lineage>
        <taxon>Bacteria</taxon>
        <taxon>Pseudomonadati</taxon>
        <taxon>Pseudomonadota</taxon>
        <taxon>Alphaproteobacteria</taxon>
        <taxon>Sphingomonadales</taxon>
        <taxon>Sphingomonadaceae</taxon>
        <taxon>Novosphingobium</taxon>
    </lineage>
</organism>
<evidence type="ECO:0000313" key="3">
    <source>
        <dbReference type="Proteomes" id="UP001595683"/>
    </source>
</evidence>
<dbReference type="SUPFAM" id="SSF53474">
    <property type="entry name" value="alpha/beta-Hydrolases"/>
    <property type="match status" value="1"/>
</dbReference>
<evidence type="ECO:0000313" key="2">
    <source>
        <dbReference type="EMBL" id="MFC3673711.1"/>
    </source>
</evidence>
<feature type="domain" description="AB hydrolase-1" evidence="1">
    <location>
        <begin position="69"/>
        <end position="301"/>
    </location>
</feature>
<dbReference type="PANTHER" id="PTHR43798">
    <property type="entry name" value="MONOACYLGLYCEROL LIPASE"/>
    <property type="match status" value="1"/>
</dbReference>
<dbReference type="Gene3D" id="3.40.50.1820">
    <property type="entry name" value="alpha/beta hydrolase"/>
    <property type="match status" value="1"/>
</dbReference>
<dbReference type="Proteomes" id="UP001595683">
    <property type="component" value="Unassembled WGS sequence"/>
</dbReference>
<dbReference type="InterPro" id="IPR050266">
    <property type="entry name" value="AB_hydrolase_sf"/>
</dbReference>
<name>A0ABV7VAN0_9SPHN</name>
<gene>
    <name evidence="2" type="ORF">ACFOOT_20005</name>
</gene>
<reference evidence="3" key="1">
    <citation type="journal article" date="2019" name="Int. J. Syst. Evol. Microbiol.">
        <title>The Global Catalogue of Microorganisms (GCM) 10K type strain sequencing project: providing services to taxonomists for standard genome sequencing and annotation.</title>
        <authorList>
            <consortium name="The Broad Institute Genomics Platform"/>
            <consortium name="The Broad Institute Genome Sequencing Center for Infectious Disease"/>
            <person name="Wu L."/>
            <person name="Ma J."/>
        </authorList>
    </citation>
    <scope>NUCLEOTIDE SEQUENCE [LARGE SCALE GENOMIC DNA]</scope>
    <source>
        <strain evidence="3">KCTC 42224</strain>
    </source>
</reference>
<dbReference type="Pfam" id="PF12697">
    <property type="entry name" value="Abhydrolase_6"/>
    <property type="match status" value="1"/>
</dbReference>
<sequence>MPDAVAVPQRDFAPFAEEGVVADIGGERPLSAWLRAAWGSPAEVRAVEVEGAIVRYRGWGLDQTDKPGLILAHGVLAHARWWDHIAPHFVGRYRVVAPDFTGMGDSGRRPAYSRAQYARELIAVARHAGLRDVASVAHSFGATPALHAAMIEPRLFQRVIAIDARVFHDHTGKELPRQEERSYATLDEALSRYRLIPPSAGVDPEILAYVARHSVLRGDDGRWKWKFDPATLVPNDRAGMVREMSFRRLPVDLIRGGASAFLTDEHIASFRRHMPACGDPVEVPMANHHVLLEQPVALLAAINGLLSRPHPEEGGAAAVGGQEVPSIW</sequence>
<comment type="caution">
    <text evidence="2">The sequence shown here is derived from an EMBL/GenBank/DDBJ whole genome shotgun (WGS) entry which is preliminary data.</text>
</comment>
<dbReference type="InterPro" id="IPR000073">
    <property type="entry name" value="AB_hydrolase_1"/>
</dbReference>
<dbReference type="GO" id="GO:0016787">
    <property type="term" value="F:hydrolase activity"/>
    <property type="evidence" value="ECO:0007669"/>
    <property type="project" value="UniProtKB-KW"/>
</dbReference>
<dbReference type="PANTHER" id="PTHR43798:SF33">
    <property type="entry name" value="HYDROLASE, PUTATIVE (AFU_ORTHOLOGUE AFUA_2G14860)-RELATED"/>
    <property type="match status" value="1"/>
</dbReference>
<protein>
    <submittedName>
        <fullName evidence="2">Alpha/beta fold hydrolase</fullName>
    </submittedName>
</protein>
<dbReference type="EMBL" id="JBHRYE010000051">
    <property type="protein sequence ID" value="MFC3673711.1"/>
    <property type="molecule type" value="Genomic_DNA"/>
</dbReference>
<dbReference type="InterPro" id="IPR029058">
    <property type="entry name" value="AB_hydrolase_fold"/>
</dbReference>
<proteinExistence type="predicted"/>
<keyword evidence="3" id="KW-1185">Reference proteome</keyword>
<keyword evidence="2" id="KW-0378">Hydrolase</keyword>
<accession>A0ABV7VAN0</accession>
<dbReference type="RefSeq" id="WP_191325755.1">
    <property type="nucleotide sequence ID" value="NZ_BMZP01000021.1"/>
</dbReference>
<evidence type="ECO:0000259" key="1">
    <source>
        <dbReference type="Pfam" id="PF12697"/>
    </source>
</evidence>